<proteinExistence type="predicted"/>
<dbReference type="PANTHER" id="PTHR39081:SF1">
    <property type="entry name" value="MUT7-C RNASE DOMAIN-CONTAINING PROTEIN"/>
    <property type="match status" value="1"/>
</dbReference>
<keyword evidence="3" id="KW-1185">Reference proteome</keyword>
<dbReference type="EMBL" id="AFPU01000001">
    <property type="protein sequence ID" value="EGP94722.1"/>
    <property type="molecule type" value="Genomic_DNA"/>
</dbReference>
<dbReference type="STRING" id="1001994.MY1_1978"/>
<evidence type="ECO:0000259" key="1">
    <source>
        <dbReference type="Pfam" id="PF01927"/>
    </source>
</evidence>
<evidence type="ECO:0000313" key="3">
    <source>
        <dbReference type="Proteomes" id="UP000004440"/>
    </source>
</evidence>
<accession>F9CV18</accession>
<sequence length="150" mass="17819">MLGNIARKLRLLGYDTKYFPDIDDKKLIDTAIKEKIIIISKDKELILRAQKYNLQIIHITKQKQIEQFFEIINKIHLKNFKINGNVARCTKCNSLTEPIDKSNYKEKIPLGVFNFNENYWRCKSCEKIYWEGTHIKNLQVFVGKINERLQ</sequence>
<evidence type="ECO:0000313" key="2">
    <source>
        <dbReference type="EMBL" id="EGP94722.1"/>
    </source>
</evidence>
<reference evidence="2 3" key="1">
    <citation type="journal article" date="2011" name="J. Bacteriol.">
        <title>Genome Sequence of an Ammonia-Oxidizing Soil Archaeon, "Candidatus Nitrosoarchaeum koreensis" MY1.</title>
        <authorList>
            <person name="Kim B.K."/>
            <person name="Jung M.Y."/>
            <person name="Yu D.S."/>
            <person name="Park S.J."/>
            <person name="Oh T.K."/>
            <person name="Rhee S.K."/>
            <person name="Kim J.F."/>
        </authorList>
    </citation>
    <scope>NUCLEOTIDE SEQUENCE [LARGE SCALE GENOMIC DNA]</scope>
    <source>
        <strain evidence="2 3">MY1</strain>
    </source>
</reference>
<dbReference type="InterPro" id="IPR002782">
    <property type="entry name" value="Mut7-C_RNAse_dom"/>
</dbReference>
<dbReference type="InterPro" id="IPR029060">
    <property type="entry name" value="PIN-like_dom_sf"/>
</dbReference>
<dbReference type="Pfam" id="PF01927">
    <property type="entry name" value="Mut7-C"/>
    <property type="match status" value="1"/>
</dbReference>
<protein>
    <submittedName>
        <fullName evidence="2">DUF82 domain containing protein</fullName>
    </submittedName>
</protein>
<dbReference type="SUPFAM" id="SSF88723">
    <property type="entry name" value="PIN domain-like"/>
    <property type="match status" value="1"/>
</dbReference>
<dbReference type="Gene3D" id="3.40.50.1010">
    <property type="entry name" value="5'-nuclease"/>
    <property type="match status" value="1"/>
</dbReference>
<dbReference type="Proteomes" id="UP000004440">
    <property type="component" value="Unassembled WGS sequence"/>
</dbReference>
<comment type="caution">
    <text evidence="2">The sequence shown here is derived from an EMBL/GenBank/DDBJ whole genome shotgun (WGS) entry which is preliminary data.</text>
</comment>
<organism evidence="2 3">
    <name type="scientific">Nitrosarchaeum koreense MY1</name>
    <dbReference type="NCBI Taxonomy" id="1001994"/>
    <lineage>
        <taxon>Archaea</taxon>
        <taxon>Nitrososphaerota</taxon>
        <taxon>Nitrososphaeria</taxon>
        <taxon>Nitrosopumilales</taxon>
        <taxon>Nitrosopumilaceae</taxon>
        <taxon>Nitrosarchaeum</taxon>
    </lineage>
</organism>
<name>F9CV18_9ARCH</name>
<feature type="domain" description="Mut7-C RNAse" evidence="1">
    <location>
        <begin position="1"/>
        <end position="140"/>
    </location>
</feature>
<dbReference type="AlphaFoldDB" id="F9CV18"/>
<dbReference type="PANTHER" id="PTHR39081">
    <property type="entry name" value="MUT7-C DOMAIN-CONTAINING PROTEIN"/>
    <property type="match status" value="1"/>
</dbReference>
<gene>
    <name evidence="2" type="ORF">MY1_1978</name>
</gene>